<dbReference type="Gene3D" id="1.20.1530.10">
    <property type="entry name" value="Na+/H+ antiporter like domain"/>
    <property type="match status" value="1"/>
</dbReference>
<keyword evidence="6" id="KW-0739">Sodium transport</keyword>
<keyword evidence="8" id="KW-1185">Reference proteome</keyword>
<evidence type="ECO:0000313" key="8">
    <source>
        <dbReference type="Proteomes" id="UP000616346"/>
    </source>
</evidence>
<keyword evidence="6" id="KW-0406">Ion transport</keyword>
<dbReference type="PANTHER" id="PTHR30341">
    <property type="entry name" value="SODIUM ION/PROTON ANTIPORTER NHAA-RELATED"/>
    <property type="match status" value="1"/>
</dbReference>
<feature type="transmembrane region" description="Helical" evidence="6">
    <location>
        <begin position="66"/>
        <end position="88"/>
    </location>
</feature>
<organism evidence="7 8">
    <name type="scientific">Phocaeicola faecium</name>
    <dbReference type="NCBI Taxonomy" id="2762213"/>
    <lineage>
        <taxon>Bacteria</taxon>
        <taxon>Pseudomonadati</taxon>
        <taxon>Bacteroidota</taxon>
        <taxon>Bacteroidia</taxon>
        <taxon>Bacteroidales</taxon>
        <taxon>Bacteroidaceae</taxon>
        <taxon>Phocaeicola</taxon>
    </lineage>
</organism>
<evidence type="ECO:0000256" key="6">
    <source>
        <dbReference type="HAMAP-Rule" id="MF_01844"/>
    </source>
</evidence>
<comment type="subcellular location">
    <subcellularLocation>
        <location evidence="1">Cell inner membrane</location>
        <topology evidence="1">Multi-pass membrane protein</topology>
    </subcellularLocation>
    <subcellularLocation>
        <location evidence="6">Cell membrane</location>
        <topology evidence="6">Multi-pass membrane protein</topology>
    </subcellularLocation>
</comment>
<feature type="transmembrane region" description="Helical" evidence="6">
    <location>
        <begin position="346"/>
        <end position="368"/>
    </location>
</feature>
<dbReference type="RefSeq" id="WP_178255894.1">
    <property type="nucleotide sequence ID" value="NZ_JACSPQ010000001.1"/>
</dbReference>
<feature type="transmembrane region" description="Helical" evidence="6">
    <location>
        <begin position="417"/>
        <end position="436"/>
    </location>
</feature>
<gene>
    <name evidence="6 7" type="primary">nhaA</name>
    <name evidence="7" type="ORF">H9626_05460</name>
</gene>
<reference evidence="7 8" key="1">
    <citation type="submission" date="2020-08" db="EMBL/GenBank/DDBJ databases">
        <title>A Genomic Blueprint of the Chicken Gut Microbiome.</title>
        <authorList>
            <person name="Gilroy R."/>
            <person name="Ravi A."/>
            <person name="Getino M."/>
            <person name="Pursley I."/>
            <person name="Horton D.L."/>
            <person name="Alikhan N.-F."/>
            <person name="Baker D."/>
            <person name="Gharbi K."/>
            <person name="Hall N."/>
            <person name="Watson M."/>
            <person name="Adriaenssens E.M."/>
            <person name="Foster-Nyarko E."/>
            <person name="Jarju S."/>
            <person name="Secka A."/>
            <person name="Antonio M."/>
            <person name="Oren A."/>
            <person name="Chaudhuri R."/>
            <person name="La Ragione R.M."/>
            <person name="Hildebrand F."/>
            <person name="Pallen M.J."/>
        </authorList>
    </citation>
    <scope>NUCLEOTIDE SEQUENCE [LARGE SCALE GENOMIC DNA]</scope>
    <source>
        <strain evidence="7 8">Sa1YUN3</strain>
    </source>
</reference>
<name>A0ABR8VA72_9BACT</name>
<dbReference type="HAMAP" id="MF_01844">
    <property type="entry name" value="NhaA"/>
    <property type="match status" value="1"/>
</dbReference>
<dbReference type="NCBIfam" id="TIGR00773">
    <property type="entry name" value="NhaA"/>
    <property type="match status" value="1"/>
</dbReference>
<keyword evidence="6" id="KW-0813">Transport</keyword>
<keyword evidence="5 6" id="KW-0472">Membrane</keyword>
<feature type="transmembrane region" description="Helical" evidence="6">
    <location>
        <begin position="217"/>
        <end position="237"/>
    </location>
</feature>
<evidence type="ECO:0000256" key="1">
    <source>
        <dbReference type="ARBA" id="ARBA00004429"/>
    </source>
</evidence>
<keyword evidence="2 6" id="KW-1003">Cell membrane</keyword>
<feature type="transmembrane region" description="Helical" evidence="6">
    <location>
        <begin position="315"/>
        <end position="334"/>
    </location>
</feature>
<comment type="caution">
    <text evidence="7">The sequence shown here is derived from an EMBL/GenBank/DDBJ whole genome shotgun (WGS) entry which is preliminary data.</text>
</comment>
<dbReference type="EMBL" id="JACSPQ010000001">
    <property type="protein sequence ID" value="MBD8001667.1"/>
    <property type="molecule type" value="Genomic_DNA"/>
</dbReference>
<accession>A0ABR8VA72</accession>
<proteinExistence type="inferred from homology"/>
<evidence type="ECO:0000256" key="4">
    <source>
        <dbReference type="ARBA" id="ARBA00022989"/>
    </source>
</evidence>
<feature type="transmembrane region" description="Helical" evidence="6">
    <location>
        <begin position="28"/>
        <end position="46"/>
    </location>
</feature>
<comment type="function">
    <text evidence="6">Na(+)/H(+) antiporter that extrudes sodium in exchange for external protons.</text>
</comment>
<comment type="catalytic activity">
    <reaction evidence="6">
        <text>Na(+)(in) + 2 H(+)(out) = Na(+)(out) + 2 H(+)(in)</text>
        <dbReference type="Rhea" id="RHEA:29251"/>
        <dbReference type="ChEBI" id="CHEBI:15378"/>
        <dbReference type="ChEBI" id="CHEBI:29101"/>
    </reaction>
</comment>
<keyword evidence="6" id="KW-0050">Antiport</keyword>
<feature type="transmembrane region" description="Helical" evidence="6">
    <location>
        <begin position="193"/>
        <end position="210"/>
    </location>
</feature>
<evidence type="ECO:0000256" key="2">
    <source>
        <dbReference type="ARBA" id="ARBA00022475"/>
    </source>
</evidence>
<keyword evidence="4 6" id="KW-1133">Transmembrane helix</keyword>
<dbReference type="PANTHER" id="PTHR30341:SF0">
    <property type="entry name" value="NA(+)_H(+) ANTIPORTER NHAA"/>
    <property type="match status" value="1"/>
</dbReference>
<feature type="transmembrane region" description="Helical" evidence="6">
    <location>
        <begin position="109"/>
        <end position="128"/>
    </location>
</feature>
<feature type="transmembrane region" description="Helical" evidence="6">
    <location>
        <begin position="389"/>
        <end position="411"/>
    </location>
</feature>
<comment type="similarity">
    <text evidence="6">Belongs to the NhaA Na(+)/H(+) (TC 2.A.33) antiporter family.</text>
</comment>
<protein>
    <recommendedName>
        <fullName evidence="6">Na(+)/H(+) antiporter NhaA</fullName>
    </recommendedName>
    <alternativeName>
        <fullName evidence="6">Sodium/proton antiporter NhaA</fullName>
    </alternativeName>
</protein>
<sequence length="440" mass="48314">MREYYQRNIENRLIIPTKLFLQREKSSGIILAVSVILALILANSPFRESYFSVLKYHFGFVFNDQPFFNFSVEHWINDGLMSMFFFVIGLELKREFIDGELRHIRKVTLPVAAAIFGMLFPAAFYLLFNFGTPAVDGWGVPMATDIAFALAVLYMLGDRVPMSAKVFLTTLAIVDDLGAVVVIALFYTSHISLWNLAIGLCFLGVMFLGNRLGVKNIWFYGILGIGGVWVAFLTSGIHATISAVLAAMVIPADSHIPEAAFIARAKKLIRQFEQVDSGDIKMLKPDQVEILSKVKSGSLQATPPLQRLEHSLHPLVSFVIMPVFALANAGVSFVDMDLSVLSANNVAIGVLVGLLLGKPLGIIFAVWLTETMGIGKRSRSMTWRTVAGLGFLASIGFTMSMFVTVLAFQSADNHMQAKVGIFAASIIGGIIGYQLLKKKS</sequence>
<feature type="transmembrane region" description="Helical" evidence="6">
    <location>
        <begin position="140"/>
        <end position="157"/>
    </location>
</feature>
<dbReference type="Proteomes" id="UP000616346">
    <property type="component" value="Unassembled WGS sequence"/>
</dbReference>
<evidence type="ECO:0000256" key="3">
    <source>
        <dbReference type="ARBA" id="ARBA00022692"/>
    </source>
</evidence>
<dbReference type="InterPro" id="IPR004670">
    <property type="entry name" value="NhaA"/>
</dbReference>
<dbReference type="InterPro" id="IPR023171">
    <property type="entry name" value="Na/H_antiporter_dom_sf"/>
</dbReference>
<dbReference type="Pfam" id="PF06965">
    <property type="entry name" value="Na_H_antiport_1"/>
    <property type="match status" value="1"/>
</dbReference>
<feature type="transmembrane region" description="Helical" evidence="6">
    <location>
        <begin position="166"/>
        <end position="187"/>
    </location>
</feature>
<keyword evidence="3 6" id="KW-0812">Transmembrane</keyword>
<evidence type="ECO:0000256" key="5">
    <source>
        <dbReference type="ARBA" id="ARBA00023136"/>
    </source>
</evidence>
<evidence type="ECO:0000313" key="7">
    <source>
        <dbReference type="EMBL" id="MBD8001667.1"/>
    </source>
</evidence>
<keyword evidence="6" id="KW-0915">Sodium</keyword>